<dbReference type="EC" id="5.2.1.8" evidence="4"/>
<dbReference type="GO" id="GO:0003755">
    <property type="term" value="F:peptidyl-prolyl cis-trans isomerase activity"/>
    <property type="evidence" value="ECO:0007669"/>
    <property type="project" value="UniProtKB-UniRule"/>
</dbReference>
<keyword evidence="4" id="KW-0732">Signal</keyword>
<keyword evidence="2 4" id="KW-0697">Rotamase</keyword>
<evidence type="ECO:0000256" key="2">
    <source>
        <dbReference type="ARBA" id="ARBA00023110"/>
    </source>
</evidence>
<feature type="signal peptide" evidence="4">
    <location>
        <begin position="1"/>
        <end position="27"/>
    </location>
</feature>
<protein>
    <recommendedName>
        <fullName evidence="4">Peptidyl-prolyl cis-trans isomerase</fullName>
        <shortName evidence="4">PPIase</shortName>
        <ecNumber evidence="4">5.2.1.8</ecNumber>
    </recommendedName>
</protein>
<accession>A0A9P6TH57</accession>
<dbReference type="Proteomes" id="UP000886653">
    <property type="component" value="Unassembled WGS sequence"/>
</dbReference>
<comment type="caution">
    <text evidence="6">The sequence shown here is derived from an EMBL/GenBank/DDBJ whole genome shotgun (WGS) entry which is preliminary data.</text>
</comment>
<dbReference type="FunFam" id="2.40.100.10:FF:000001">
    <property type="entry name" value="Peptidyl-prolyl cis-trans isomerase"/>
    <property type="match status" value="1"/>
</dbReference>
<dbReference type="Gene3D" id="2.40.100.10">
    <property type="entry name" value="Cyclophilin-like"/>
    <property type="match status" value="1"/>
</dbReference>
<reference evidence="6" key="1">
    <citation type="submission" date="2013-11" db="EMBL/GenBank/DDBJ databases">
        <title>Genome sequence of the fusiform rust pathogen reveals effectors for host alternation and coevolution with pine.</title>
        <authorList>
            <consortium name="DOE Joint Genome Institute"/>
            <person name="Smith K."/>
            <person name="Pendleton A."/>
            <person name="Kubisiak T."/>
            <person name="Anderson C."/>
            <person name="Salamov A."/>
            <person name="Aerts A."/>
            <person name="Riley R."/>
            <person name="Clum A."/>
            <person name="Lindquist E."/>
            <person name="Ence D."/>
            <person name="Campbell M."/>
            <person name="Kronenberg Z."/>
            <person name="Feau N."/>
            <person name="Dhillon B."/>
            <person name="Hamelin R."/>
            <person name="Burleigh J."/>
            <person name="Smith J."/>
            <person name="Yandell M."/>
            <person name="Nelson C."/>
            <person name="Grigoriev I."/>
            <person name="Davis J."/>
        </authorList>
    </citation>
    <scope>NUCLEOTIDE SEQUENCE</scope>
    <source>
        <strain evidence="6">G11</strain>
    </source>
</reference>
<dbReference type="PANTHER" id="PTHR11071">
    <property type="entry name" value="PEPTIDYL-PROLYL CIS-TRANS ISOMERASE"/>
    <property type="match status" value="1"/>
</dbReference>
<evidence type="ECO:0000256" key="1">
    <source>
        <dbReference type="ARBA" id="ARBA00000971"/>
    </source>
</evidence>
<proteinExistence type="inferred from homology"/>
<dbReference type="PANTHER" id="PTHR11071:SF569">
    <property type="entry name" value="PEPTIDYL-PROLYL CIS-TRANS ISOMERASE"/>
    <property type="match status" value="1"/>
</dbReference>
<dbReference type="Pfam" id="PF00160">
    <property type="entry name" value="Pro_isomerase"/>
    <property type="match status" value="1"/>
</dbReference>
<dbReference type="GO" id="GO:0006457">
    <property type="term" value="P:protein folding"/>
    <property type="evidence" value="ECO:0007669"/>
    <property type="project" value="InterPro"/>
</dbReference>
<feature type="domain" description="PPIase cyclophilin-type" evidence="5">
    <location>
        <begin position="38"/>
        <end position="200"/>
    </location>
</feature>
<comment type="similarity">
    <text evidence="4">Belongs to the cyclophilin-type PPIase family.</text>
</comment>
<sequence>MRAATLLSWVLSAFVAFILHTALPTRALKGPQIIAQVYFDIEHGGKPLGRIVIALFKGTPKTSENFRVLAVGDQVSDSGVPLRYKGSKFHRVIKGFMAQGGDFTKGDGTGGLSIYGAKFNDENFKYKHEGAGTLSMANSGPNTNGSQFFLCTVVTSWLDQRHVVFGKVTEGLDVLFAIENVKTSSRDAPVEDVVIVDSGEIVLEKKVDDDGKEVPHRVEL</sequence>
<dbReference type="InterPro" id="IPR020892">
    <property type="entry name" value="Cyclophilin-type_PPIase_CS"/>
</dbReference>
<comment type="catalytic activity">
    <reaction evidence="1 4">
        <text>[protein]-peptidylproline (omega=180) = [protein]-peptidylproline (omega=0)</text>
        <dbReference type="Rhea" id="RHEA:16237"/>
        <dbReference type="Rhea" id="RHEA-COMP:10747"/>
        <dbReference type="Rhea" id="RHEA-COMP:10748"/>
        <dbReference type="ChEBI" id="CHEBI:83833"/>
        <dbReference type="ChEBI" id="CHEBI:83834"/>
        <dbReference type="EC" id="5.2.1.8"/>
    </reaction>
</comment>
<evidence type="ECO:0000256" key="3">
    <source>
        <dbReference type="ARBA" id="ARBA00023235"/>
    </source>
</evidence>
<evidence type="ECO:0000256" key="4">
    <source>
        <dbReference type="RuleBase" id="RU363019"/>
    </source>
</evidence>
<feature type="chain" id="PRO_5040546415" description="Peptidyl-prolyl cis-trans isomerase" evidence="4">
    <location>
        <begin position="28"/>
        <end position="220"/>
    </location>
</feature>
<dbReference type="PRINTS" id="PR00153">
    <property type="entry name" value="CSAPPISMRASE"/>
</dbReference>
<comment type="function">
    <text evidence="4">PPIases accelerate the folding of proteins. It catalyzes the cis-trans isomerization of proline imidic peptide bonds in oligopeptides.</text>
</comment>
<evidence type="ECO:0000259" key="5">
    <source>
        <dbReference type="PROSITE" id="PS50072"/>
    </source>
</evidence>
<dbReference type="EMBL" id="MU167211">
    <property type="protein sequence ID" value="KAG0151734.1"/>
    <property type="molecule type" value="Genomic_DNA"/>
</dbReference>
<dbReference type="SUPFAM" id="SSF50891">
    <property type="entry name" value="Cyclophilin-like"/>
    <property type="match status" value="1"/>
</dbReference>
<evidence type="ECO:0000313" key="7">
    <source>
        <dbReference type="Proteomes" id="UP000886653"/>
    </source>
</evidence>
<dbReference type="GO" id="GO:0016018">
    <property type="term" value="F:cyclosporin A binding"/>
    <property type="evidence" value="ECO:0007669"/>
    <property type="project" value="TreeGrafter"/>
</dbReference>
<gene>
    <name evidence="6" type="ORF">CROQUDRAFT_650767</name>
</gene>
<dbReference type="PROSITE" id="PS00170">
    <property type="entry name" value="CSA_PPIASE_1"/>
    <property type="match status" value="1"/>
</dbReference>
<dbReference type="InterPro" id="IPR029000">
    <property type="entry name" value="Cyclophilin-like_dom_sf"/>
</dbReference>
<dbReference type="InterPro" id="IPR002130">
    <property type="entry name" value="Cyclophilin-type_PPIase_dom"/>
</dbReference>
<name>A0A9P6TH57_9BASI</name>
<keyword evidence="7" id="KW-1185">Reference proteome</keyword>
<dbReference type="OrthoDB" id="193499at2759"/>
<dbReference type="GO" id="GO:0005737">
    <property type="term" value="C:cytoplasm"/>
    <property type="evidence" value="ECO:0007669"/>
    <property type="project" value="TreeGrafter"/>
</dbReference>
<keyword evidence="3 4" id="KW-0413">Isomerase</keyword>
<evidence type="ECO:0000313" key="6">
    <source>
        <dbReference type="EMBL" id="KAG0151734.1"/>
    </source>
</evidence>
<dbReference type="AlphaFoldDB" id="A0A9P6TH57"/>
<dbReference type="PROSITE" id="PS50072">
    <property type="entry name" value="CSA_PPIASE_2"/>
    <property type="match status" value="1"/>
</dbReference>
<organism evidence="6 7">
    <name type="scientific">Cronartium quercuum f. sp. fusiforme G11</name>
    <dbReference type="NCBI Taxonomy" id="708437"/>
    <lineage>
        <taxon>Eukaryota</taxon>
        <taxon>Fungi</taxon>
        <taxon>Dikarya</taxon>
        <taxon>Basidiomycota</taxon>
        <taxon>Pucciniomycotina</taxon>
        <taxon>Pucciniomycetes</taxon>
        <taxon>Pucciniales</taxon>
        <taxon>Coleosporiaceae</taxon>
        <taxon>Cronartium</taxon>
    </lineage>
</organism>